<evidence type="ECO:0000256" key="1">
    <source>
        <dbReference type="SAM" id="MobiDB-lite"/>
    </source>
</evidence>
<evidence type="ECO:0000313" key="3">
    <source>
        <dbReference type="Proteomes" id="UP001600888"/>
    </source>
</evidence>
<protein>
    <submittedName>
        <fullName evidence="2">Uncharacterized protein</fullName>
    </submittedName>
</protein>
<sequence length="102" mass="11807">MLDDNDSPEVANPEGTPLERPEEPLHYRNYHAQDATSYFEDLIAKIRSLDLIPYGGDDYSREFYGDAYPEVRDKVKKILLEEYGWGSANFRQEDWATDAESV</sequence>
<dbReference type="EMBL" id="JBAWTH010000012">
    <property type="protein sequence ID" value="KAL2289560.1"/>
    <property type="molecule type" value="Genomic_DNA"/>
</dbReference>
<keyword evidence="3" id="KW-1185">Reference proteome</keyword>
<dbReference type="Proteomes" id="UP001600888">
    <property type="component" value="Unassembled WGS sequence"/>
</dbReference>
<organism evidence="2 3">
    <name type="scientific">Diaporthe vaccinii</name>
    <dbReference type="NCBI Taxonomy" id="105482"/>
    <lineage>
        <taxon>Eukaryota</taxon>
        <taxon>Fungi</taxon>
        <taxon>Dikarya</taxon>
        <taxon>Ascomycota</taxon>
        <taxon>Pezizomycotina</taxon>
        <taxon>Sordariomycetes</taxon>
        <taxon>Sordariomycetidae</taxon>
        <taxon>Diaporthales</taxon>
        <taxon>Diaporthaceae</taxon>
        <taxon>Diaporthe</taxon>
        <taxon>Diaporthe eres species complex</taxon>
    </lineage>
</organism>
<accession>A0ABR4F4E9</accession>
<name>A0ABR4F4E9_9PEZI</name>
<comment type="caution">
    <text evidence="2">The sequence shown here is derived from an EMBL/GenBank/DDBJ whole genome shotgun (WGS) entry which is preliminary data.</text>
</comment>
<feature type="region of interest" description="Disordered" evidence="1">
    <location>
        <begin position="1"/>
        <end position="24"/>
    </location>
</feature>
<reference evidence="2 3" key="1">
    <citation type="submission" date="2024-03" db="EMBL/GenBank/DDBJ databases">
        <title>A high-quality draft genome sequence of Diaporthe vaccinii, a causative agent of upright dieback and viscid rot disease in cranberry plants.</title>
        <authorList>
            <person name="Sarrasin M."/>
            <person name="Lang B.F."/>
            <person name="Burger G."/>
        </authorList>
    </citation>
    <scope>NUCLEOTIDE SEQUENCE [LARGE SCALE GENOMIC DNA]</scope>
    <source>
        <strain evidence="2 3">IS7</strain>
    </source>
</reference>
<gene>
    <name evidence="2" type="ORF">FJTKL_01822</name>
</gene>
<proteinExistence type="predicted"/>
<evidence type="ECO:0000313" key="2">
    <source>
        <dbReference type="EMBL" id="KAL2289560.1"/>
    </source>
</evidence>